<dbReference type="GO" id="GO:0030170">
    <property type="term" value="F:pyridoxal phosphate binding"/>
    <property type="evidence" value="ECO:0007669"/>
    <property type="project" value="TreeGrafter"/>
</dbReference>
<sequence length="322" mass="34122">MTTPQLPTFADVQSAADRLQGIAHRTPVLTSSTLNQQLGAEVFFKCENLQRIGAFKFRGAYNALSRLTPEQRRRGVVAFSSGNHAQAVALSGRLLDTPITVVMPADAPQIKQNATRGYGATVVLYDRLREDRQVVADALIQEKGLTLVPPFDHPHVIAGQGTAAKELLEDTGPLDMLFCPLGGGGLLAGTLLSVEALSPDCAAYGVEPLAGNDGQRSMETGSIVSIAPPTSIADGALSLALGQLTFPILQRVARGVLTVTDEELVQVMRWFGERMKLIVEPTGCLGAAGMLQNPDLVRGKRVGVILSGGNIDLSRYGELLAG</sequence>
<evidence type="ECO:0000256" key="1">
    <source>
        <dbReference type="ARBA" id="ARBA00001933"/>
    </source>
</evidence>
<reference evidence="6 7" key="1">
    <citation type="submission" date="2019-03" db="EMBL/GenBank/DDBJ databases">
        <title>Genomic Encyclopedia of Type Strains, Phase IV (KMG-IV): sequencing the most valuable type-strain genomes for metagenomic binning, comparative biology and taxonomic classification.</title>
        <authorList>
            <person name="Goeker M."/>
        </authorList>
    </citation>
    <scope>NUCLEOTIDE SEQUENCE [LARGE SCALE GENOMIC DNA]</scope>
    <source>
        <strain evidence="6 7">DSM 100048</strain>
    </source>
</reference>
<dbReference type="PANTHER" id="PTHR43050">
    <property type="entry name" value="SERINE / THREONINE RACEMASE FAMILY MEMBER"/>
    <property type="match status" value="1"/>
</dbReference>
<evidence type="ECO:0000313" key="7">
    <source>
        <dbReference type="Proteomes" id="UP000294692"/>
    </source>
</evidence>
<dbReference type="FunFam" id="3.40.50.1100:FF:000005">
    <property type="entry name" value="Threonine dehydratase catabolic"/>
    <property type="match status" value="1"/>
</dbReference>
<dbReference type="InterPro" id="IPR036052">
    <property type="entry name" value="TrpB-like_PALP_sf"/>
</dbReference>
<comment type="cofactor">
    <cofactor evidence="1">
        <name>pyridoxal 5'-phosphate</name>
        <dbReference type="ChEBI" id="CHEBI:597326"/>
    </cofactor>
</comment>
<keyword evidence="7" id="KW-1185">Reference proteome</keyword>
<organism evidence="6 7">
    <name type="scientific">Paracandidimonas soli</name>
    <dbReference type="NCBI Taxonomy" id="1917182"/>
    <lineage>
        <taxon>Bacteria</taxon>
        <taxon>Pseudomonadati</taxon>
        <taxon>Pseudomonadota</taxon>
        <taxon>Betaproteobacteria</taxon>
        <taxon>Burkholderiales</taxon>
        <taxon>Alcaligenaceae</taxon>
        <taxon>Paracandidimonas</taxon>
    </lineage>
</organism>
<keyword evidence="4" id="KW-0456">Lyase</keyword>
<feature type="domain" description="Tryptophan synthase beta chain-like PALP" evidence="5">
    <location>
        <begin position="24"/>
        <end position="308"/>
    </location>
</feature>
<dbReference type="Gene3D" id="3.40.50.1100">
    <property type="match status" value="2"/>
</dbReference>
<dbReference type="GO" id="GO:0005524">
    <property type="term" value="F:ATP binding"/>
    <property type="evidence" value="ECO:0007669"/>
    <property type="project" value="TreeGrafter"/>
</dbReference>
<evidence type="ECO:0000313" key="6">
    <source>
        <dbReference type="EMBL" id="TCU95957.1"/>
    </source>
</evidence>
<dbReference type="NCBIfam" id="NF005454">
    <property type="entry name" value="PRK07048.1"/>
    <property type="match status" value="1"/>
</dbReference>
<dbReference type="GO" id="GO:0018114">
    <property type="term" value="F:threonine racemase activity"/>
    <property type="evidence" value="ECO:0007669"/>
    <property type="project" value="TreeGrafter"/>
</dbReference>
<dbReference type="CDD" id="cd01562">
    <property type="entry name" value="Thr-dehyd"/>
    <property type="match status" value="1"/>
</dbReference>
<dbReference type="GO" id="GO:0030378">
    <property type="term" value="F:serine racemase activity"/>
    <property type="evidence" value="ECO:0007669"/>
    <property type="project" value="TreeGrafter"/>
</dbReference>
<gene>
    <name evidence="6" type="ORF">EV686_10715</name>
</gene>
<keyword evidence="3" id="KW-0663">Pyridoxal phosphate</keyword>
<dbReference type="Pfam" id="PF00291">
    <property type="entry name" value="PALP"/>
    <property type="match status" value="1"/>
</dbReference>
<dbReference type="PANTHER" id="PTHR43050:SF1">
    <property type="entry name" value="SERINE RACEMASE"/>
    <property type="match status" value="1"/>
</dbReference>
<comment type="caution">
    <text evidence="6">The sequence shown here is derived from an EMBL/GenBank/DDBJ whole genome shotgun (WGS) entry which is preliminary data.</text>
</comment>
<dbReference type="GO" id="GO:0000287">
    <property type="term" value="F:magnesium ion binding"/>
    <property type="evidence" value="ECO:0007669"/>
    <property type="project" value="TreeGrafter"/>
</dbReference>
<dbReference type="AlphaFoldDB" id="A0A4R3UYR0"/>
<protein>
    <submittedName>
        <fullName evidence="6">Threonine dehydratase</fullName>
    </submittedName>
</protein>
<accession>A0A4R3UYR0</accession>
<dbReference type="InterPro" id="IPR001926">
    <property type="entry name" value="TrpB-like_PALP"/>
</dbReference>
<name>A0A4R3UYR0_9BURK</name>
<dbReference type="OrthoDB" id="9811476at2"/>
<evidence type="ECO:0000259" key="5">
    <source>
        <dbReference type="Pfam" id="PF00291"/>
    </source>
</evidence>
<dbReference type="RefSeq" id="WP_132477446.1">
    <property type="nucleotide sequence ID" value="NZ_JBHRVM010000001.1"/>
</dbReference>
<proteinExistence type="inferred from homology"/>
<comment type="similarity">
    <text evidence="2">Belongs to the serine/threonine dehydratase family.</text>
</comment>
<evidence type="ECO:0000256" key="4">
    <source>
        <dbReference type="ARBA" id="ARBA00023239"/>
    </source>
</evidence>
<dbReference type="SUPFAM" id="SSF53686">
    <property type="entry name" value="Tryptophan synthase beta subunit-like PLP-dependent enzymes"/>
    <property type="match status" value="1"/>
</dbReference>
<evidence type="ECO:0000256" key="2">
    <source>
        <dbReference type="ARBA" id="ARBA00010869"/>
    </source>
</evidence>
<dbReference type="EMBL" id="SMBX01000007">
    <property type="protein sequence ID" value="TCU95957.1"/>
    <property type="molecule type" value="Genomic_DNA"/>
</dbReference>
<dbReference type="GO" id="GO:0008721">
    <property type="term" value="F:D-serine ammonia-lyase activity"/>
    <property type="evidence" value="ECO:0007669"/>
    <property type="project" value="TreeGrafter"/>
</dbReference>
<dbReference type="Proteomes" id="UP000294692">
    <property type="component" value="Unassembled WGS sequence"/>
</dbReference>
<dbReference type="GO" id="GO:0003941">
    <property type="term" value="F:L-serine ammonia-lyase activity"/>
    <property type="evidence" value="ECO:0007669"/>
    <property type="project" value="TreeGrafter"/>
</dbReference>
<evidence type="ECO:0000256" key="3">
    <source>
        <dbReference type="ARBA" id="ARBA00022898"/>
    </source>
</evidence>